<evidence type="ECO:0000313" key="2">
    <source>
        <dbReference type="EMBL" id="TWF91031.1"/>
    </source>
</evidence>
<dbReference type="AlphaFoldDB" id="A0A561TVA8"/>
<comment type="caution">
    <text evidence="2">The sequence shown here is derived from an EMBL/GenBank/DDBJ whole genome shotgun (WGS) entry which is preliminary data.</text>
</comment>
<reference evidence="2 3" key="1">
    <citation type="submission" date="2019-06" db="EMBL/GenBank/DDBJ databases">
        <title>Sequencing the genomes of 1000 actinobacteria strains.</title>
        <authorList>
            <person name="Klenk H.-P."/>
        </authorList>
    </citation>
    <scope>NUCLEOTIDE SEQUENCE [LARGE SCALE GENOMIC DNA]</scope>
    <source>
        <strain evidence="2 3">DSM 44826</strain>
    </source>
</reference>
<keyword evidence="1" id="KW-0812">Transmembrane</keyword>
<gene>
    <name evidence="2" type="ORF">FHX73_12143</name>
</gene>
<sequence length="227" mass="23548">MELGATIRMLRAGVFTALLLVLSAGGHVLLTGAPLPPTVMAAAGLATFAVTLRLAAVERGFARIAIVLGTLELALNTLYNVGQDTCAGPVRSGGLLPDLLCGGAPAPTVGGGALHQVIAAPFQQILTTQLHLTTSQLALVLLAHLAAALLGALWLRRGEHAAFQLLAALALTAMRPVRLLLTWLLAPAAPAPGPRLPHRPTPDRRRPQDVLLRAVARRGPPLVVAAR</sequence>
<proteinExistence type="predicted"/>
<feature type="transmembrane region" description="Helical" evidence="1">
    <location>
        <begin position="12"/>
        <end position="33"/>
    </location>
</feature>
<name>A0A561TVA8_9ACTN</name>
<evidence type="ECO:0000256" key="1">
    <source>
        <dbReference type="SAM" id="Phobius"/>
    </source>
</evidence>
<keyword evidence="3" id="KW-1185">Reference proteome</keyword>
<evidence type="ECO:0000313" key="3">
    <source>
        <dbReference type="Proteomes" id="UP000317940"/>
    </source>
</evidence>
<accession>A0A561TVA8</accession>
<keyword evidence="1" id="KW-0472">Membrane</keyword>
<feature type="transmembrane region" description="Helical" evidence="1">
    <location>
        <begin position="137"/>
        <end position="155"/>
    </location>
</feature>
<feature type="transmembrane region" description="Helical" evidence="1">
    <location>
        <begin position="39"/>
        <end position="56"/>
    </location>
</feature>
<dbReference type="EMBL" id="VIWT01000002">
    <property type="protein sequence ID" value="TWF91031.1"/>
    <property type="molecule type" value="Genomic_DNA"/>
</dbReference>
<protein>
    <submittedName>
        <fullName evidence="2">Uncharacterized protein</fullName>
    </submittedName>
</protein>
<organism evidence="2 3">
    <name type="scientific">Kitasatospora viridis</name>
    <dbReference type="NCBI Taxonomy" id="281105"/>
    <lineage>
        <taxon>Bacteria</taxon>
        <taxon>Bacillati</taxon>
        <taxon>Actinomycetota</taxon>
        <taxon>Actinomycetes</taxon>
        <taxon>Kitasatosporales</taxon>
        <taxon>Streptomycetaceae</taxon>
        <taxon>Kitasatospora</taxon>
    </lineage>
</organism>
<dbReference type="RefSeq" id="WP_170305106.1">
    <property type="nucleotide sequence ID" value="NZ_BAAAMZ010000002.1"/>
</dbReference>
<dbReference type="Proteomes" id="UP000317940">
    <property type="component" value="Unassembled WGS sequence"/>
</dbReference>
<keyword evidence="1" id="KW-1133">Transmembrane helix</keyword>